<dbReference type="Pfam" id="PF17807">
    <property type="entry name" value="zf-UBP_var"/>
    <property type="match status" value="1"/>
</dbReference>
<evidence type="ECO:0000256" key="11">
    <source>
        <dbReference type="PIRNR" id="PIRNR016308"/>
    </source>
</evidence>
<keyword evidence="9 11" id="KW-0788">Thiol protease</keyword>
<dbReference type="PIRSF" id="PIRSF016308">
    <property type="entry name" value="UBP"/>
    <property type="match status" value="1"/>
</dbReference>
<evidence type="ECO:0000256" key="9">
    <source>
        <dbReference type="ARBA" id="ARBA00022807"/>
    </source>
</evidence>
<keyword evidence="5" id="KW-0677">Repeat</keyword>
<evidence type="ECO:0000256" key="2">
    <source>
        <dbReference type="ARBA" id="ARBA00009085"/>
    </source>
</evidence>
<dbReference type="STRING" id="1890364.A0A2P6NDA0"/>
<dbReference type="EC" id="3.4.19.12" evidence="11 15"/>
<dbReference type="InterPro" id="IPR013083">
    <property type="entry name" value="Znf_RING/FYVE/PHD"/>
</dbReference>
<reference evidence="20 21" key="1">
    <citation type="journal article" date="2018" name="Genome Biol. Evol.">
        <title>Multiple Roots of Fruiting Body Formation in Amoebozoa.</title>
        <authorList>
            <person name="Hillmann F."/>
            <person name="Forbes G."/>
            <person name="Novohradska S."/>
            <person name="Ferling I."/>
            <person name="Riege K."/>
            <person name="Groth M."/>
            <person name="Westermann M."/>
            <person name="Marz M."/>
            <person name="Spaller T."/>
            <person name="Winckler T."/>
            <person name="Schaap P."/>
            <person name="Glockner G."/>
        </authorList>
    </citation>
    <scope>NUCLEOTIDE SEQUENCE [LARGE SCALE GENOMIC DNA]</scope>
    <source>
        <strain evidence="20 21">Jena</strain>
    </source>
</reference>
<accession>A0A2P6NDA0</accession>
<dbReference type="Gene3D" id="1.10.8.10">
    <property type="entry name" value="DNA helicase RuvA subunit, C-terminal domain"/>
    <property type="match status" value="2"/>
</dbReference>
<dbReference type="InterPro" id="IPR038765">
    <property type="entry name" value="Papain-like_cys_pep_sf"/>
</dbReference>
<comment type="catalytic activity">
    <reaction evidence="1 11 15">
        <text>Thiol-dependent hydrolysis of ester, thioester, amide, peptide and isopeptide bonds formed by the C-terminal Gly of ubiquitin (a 76-residue protein attached to proteins as an intracellular targeting signal).</text>
        <dbReference type="EC" id="3.4.19.12"/>
    </reaction>
</comment>
<feature type="binding site" evidence="13">
    <location>
        <position position="223"/>
    </location>
    <ligand>
        <name>Zn(2+)</name>
        <dbReference type="ChEBI" id="CHEBI:29105"/>
    </ligand>
</feature>
<feature type="region of interest" description="Disordered" evidence="16">
    <location>
        <begin position="75"/>
        <end position="96"/>
    </location>
</feature>
<dbReference type="Gene3D" id="3.30.40.10">
    <property type="entry name" value="Zinc/RING finger domain, C3HC4 (zinc finger)"/>
    <property type="match status" value="2"/>
</dbReference>
<dbReference type="InParanoid" id="A0A2P6NDA0"/>
<dbReference type="InterPro" id="IPR016652">
    <property type="entry name" value="Ubiquitinyl_hydrolase"/>
</dbReference>
<dbReference type="FunCoup" id="A0A2P6NDA0">
    <property type="interactions" value="1177"/>
</dbReference>
<feature type="active site" description="Nucleophile" evidence="12">
    <location>
        <position position="328"/>
    </location>
</feature>
<proteinExistence type="inferred from homology"/>
<dbReference type="PROSITE" id="PS00973">
    <property type="entry name" value="USP_2"/>
    <property type="match status" value="1"/>
</dbReference>
<dbReference type="GO" id="GO:0004843">
    <property type="term" value="F:cysteine-type deubiquitinase activity"/>
    <property type="evidence" value="ECO:0007669"/>
    <property type="project" value="UniProtKB-UniRule"/>
</dbReference>
<evidence type="ECO:0000256" key="6">
    <source>
        <dbReference type="ARBA" id="ARBA00022771"/>
    </source>
</evidence>
<dbReference type="InterPro" id="IPR001394">
    <property type="entry name" value="Peptidase_C19_UCH"/>
</dbReference>
<dbReference type="Pfam" id="PF00443">
    <property type="entry name" value="UCH"/>
    <property type="match status" value="1"/>
</dbReference>
<evidence type="ECO:0000256" key="16">
    <source>
        <dbReference type="SAM" id="MobiDB-lite"/>
    </source>
</evidence>
<keyword evidence="10 11" id="KW-0862">Zinc</keyword>
<feature type="binding site" evidence="13">
    <location>
        <position position="209"/>
    </location>
    <ligand>
        <name>Zn(2+)</name>
        <dbReference type="ChEBI" id="CHEBI:29105"/>
    </ligand>
</feature>
<evidence type="ECO:0000259" key="18">
    <source>
        <dbReference type="PROSITE" id="PS50235"/>
    </source>
</evidence>
<dbReference type="FunFam" id="3.30.40.10:FF:000026">
    <property type="entry name" value="Ubiquitin carboxyl-terminal hydrolase"/>
    <property type="match status" value="1"/>
</dbReference>
<dbReference type="GO" id="GO:0006508">
    <property type="term" value="P:proteolysis"/>
    <property type="evidence" value="ECO:0007669"/>
    <property type="project" value="UniProtKB-KW"/>
</dbReference>
<dbReference type="SMART" id="SM00165">
    <property type="entry name" value="UBA"/>
    <property type="match status" value="2"/>
</dbReference>
<dbReference type="InterPro" id="IPR050185">
    <property type="entry name" value="Ub_carboxyl-term_hydrolase"/>
</dbReference>
<dbReference type="InterPro" id="IPR041432">
    <property type="entry name" value="UBP13_Znf-UBP_var"/>
</dbReference>
<dbReference type="Pfam" id="PF02148">
    <property type="entry name" value="zf-UBP"/>
    <property type="match status" value="1"/>
</dbReference>
<feature type="binding site" evidence="13">
    <location>
        <position position="189"/>
    </location>
    <ligand>
        <name>Zn(2+)</name>
        <dbReference type="ChEBI" id="CHEBI:29105"/>
    </ligand>
</feature>
<keyword evidence="6 14" id="KW-0863">Zinc-finger</keyword>
<feature type="domain" description="UBA" evidence="17">
    <location>
        <begin position="683"/>
        <end position="723"/>
    </location>
</feature>
<evidence type="ECO:0000256" key="5">
    <source>
        <dbReference type="ARBA" id="ARBA00022737"/>
    </source>
</evidence>
<dbReference type="CDD" id="cd02658">
    <property type="entry name" value="Peptidase_C19B"/>
    <property type="match status" value="1"/>
</dbReference>
<feature type="active site" description="Proton acceptor" evidence="12">
    <location>
        <position position="765"/>
    </location>
</feature>
<dbReference type="InterPro" id="IPR015940">
    <property type="entry name" value="UBA"/>
</dbReference>
<dbReference type="PANTHER" id="PTHR21646">
    <property type="entry name" value="UBIQUITIN CARBOXYL-TERMINAL HYDROLASE"/>
    <property type="match status" value="1"/>
</dbReference>
<dbReference type="InterPro" id="IPR028889">
    <property type="entry name" value="USP"/>
</dbReference>
<gene>
    <name evidence="20" type="ORF">PROFUN_10610</name>
</gene>
<protein>
    <recommendedName>
        <fullName evidence="11 15">Ubiquitin carboxyl-terminal hydrolase</fullName>
        <ecNumber evidence="11 15">3.4.19.12</ecNumber>
    </recommendedName>
</protein>
<keyword evidence="4 11" id="KW-0479">Metal-binding</keyword>
<feature type="domain" description="UBP-type" evidence="19">
    <location>
        <begin position="165"/>
        <end position="277"/>
    </location>
</feature>
<dbReference type="InterPro" id="IPR009060">
    <property type="entry name" value="UBA-like_sf"/>
</dbReference>
<feature type="domain" description="UBA" evidence="17">
    <location>
        <begin position="620"/>
        <end position="661"/>
    </location>
</feature>
<evidence type="ECO:0000256" key="14">
    <source>
        <dbReference type="PROSITE-ProRule" id="PRU00502"/>
    </source>
</evidence>
<comment type="similarity">
    <text evidence="2 11 15">Belongs to the peptidase C19 family.</text>
</comment>
<dbReference type="SUPFAM" id="SSF54001">
    <property type="entry name" value="Cysteine proteinases"/>
    <property type="match status" value="1"/>
</dbReference>
<dbReference type="FunFam" id="1.10.8.10:FF:000086">
    <property type="entry name" value="Ubiquitin carboxyl-terminal hydrolase"/>
    <property type="match status" value="1"/>
</dbReference>
<dbReference type="PROSITE" id="PS00972">
    <property type="entry name" value="USP_1"/>
    <property type="match status" value="1"/>
</dbReference>
<dbReference type="CDD" id="cd14294">
    <property type="entry name" value="UBA1_UBP5_like"/>
    <property type="match status" value="1"/>
</dbReference>
<evidence type="ECO:0000256" key="7">
    <source>
        <dbReference type="ARBA" id="ARBA00022786"/>
    </source>
</evidence>
<evidence type="ECO:0000313" key="20">
    <source>
        <dbReference type="EMBL" id="PRP81902.1"/>
    </source>
</evidence>
<dbReference type="PROSITE" id="PS50030">
    <property type="entry name" value="UBA"/>
    <property type="match status" value="2"/>
</dbReference>
<feature type="domain" description="USP" evidence="18">
    <location>
        <begin position="319"/>
        <end position="803"/>
    </location>
</feature>
<dbReference type="CDD" id="cd14386">
    <property type="entry name" value="UBA2_UBP5"/>
    <property type="match status" value="1"/>
</dbReference>
<evidence type="ECO:0000256" key="15">
    <source>
        <dbReference type="RuleBase" id="RU366025"/>
    </source>
</evidence>
<evidence type="ECO:0000256" key="8">
    <source>
        <dbReference type="ARBA" id="ARBA00022801"/>
    </source>
</evidence>
<evidence type="ECO:0000256" key="4">
    <source>
        <dbReference type="ARBA" id="ARBA00022723"/>
    </source>
</evidence>
<dbReference type="Gene3D" id="3.90.70.10">
    <property type="entry name" value="Cysteine proteinases"/>
    <property type="match status" value="1"/>
</dbReference>
<keyword evidence="21" id="KW-1185">Reference proteome</keyword>
<dbReference type="SUPFAM" id="SSF57850">
    <property type="entry name" value="RING/U-box"/>
    <property type="match status" value="1"/>
</dbReference>
<evidence type="ECO:0000256" key="10">
    <source>
        <dbReference type="ARBA" id="ARBA00022833"/>
    </source>
</evidence>
<name>A0A2P6NDA0_9EUKA</name>
<dbReference type="OrthoDB" id="361536at2759"/>
<dbReference type="Proteomes" id="UP000241769">
    <property type="component" value="Unassembled WGS sequence"/>
</dbReference>
<feature type="binding site" evidence="13">
    <location>
        <position position="192"/>
    </location>
    <ligand>
        <name>Zn(2+)</name>
        <dbReference type="ChEBI" id="CHEBI:29105"/>
    </ligand>
</feature>
<comment type="caution">
    <text evidence="20">The sequence shown here is derived from an EMBL/GenBank/DDBJ whole genome shotgun (WGS) entry which is preliminary data.</text>
</comment>
<dbReference type="PROSITE" id="PS50271">
    <property type="entry name" value="ZF_UBP"/>
    <property type="match status" value="1"/>
</dbReference>
<dbReference type="InterPro" id="IPR018200">
    <property type="entry name" value="USP_CS"/>
</dbReference>
<dbReference type="AlphaFoldDB" id="A0A2P6NDA0"/>
<evidence type="ECO:0000259" key="19">
    <source>
        <dbReference type="PROSITE" id="PS50271"/>
    </source>
</evidence>
<feature type="compositionally biased region" description="Basic and acidic residues" evidence="16">
    <location>
        <begin position="77"/>
        <end position="88"/>
    </location>
</feature>
<evidence type="ECO:0000256" key="3">
    <source>
        <dbReference type="ARBA" id="ARBA00022670"/>
    </source>
</evidence>
<evidence type="ECO:0000256" key="13">
    <source>
        <dbReference type="PIRSR" id="PIRSR016308-3"/>
    </source>
</evidence>
<evidence type="ECO:0000256" key="12">
    <source>
        <dbReference type="PIRSR" id="PIRSR016308-1"/>
    </source>
</evidence>
<dbReference type="PROSITE" id="PS50235">
    <property type="entry name" value="USP_3"/>
    <property type="match status" value="1"/>
</dbReference>
<dbReference type="GO" id="GO:0008270">
    <property type="term" value="F:zinc ion binding"/>
    <property type="evidence" value="ECO:0007669"/>
    <property type="project" value="UniProtKB-UniRule"/>
</dbReference>
<dbReference type="PANTHER" id="PTHR21646:SF10">
    <property type="entry name" value="UBIQUITIN CARBOXYL-TERMINAL HYDROLASE 14"/>
    <property type="match status" value="1"/>
</dbReference>
<keyword evidence="8 11" id="KW-0378">Hydrolase</keyword>
<sequence length="803" mass="90256">MELNTFLDQVRIPDKNTKVHKTECSFTFDTAESNDGLYLDLKNYYSFNKEYALLNYKKNGQRVYLHMKKIKTPKQSMEVDKDTAEPPKKKPTVLGIGVPGGFETEGKVEYDVQETNTIVILPEFHTLPLDDPNVPMKIQEAVAAALTAEAPATVEAALQWEEKPKPSKYAKDLLQLNNGIKTPPSGWKCAKCDLTENLWLNLTDGAINCGRYNYGSGKPGNGHALEHYKENGYPLAVKLGTITPDGNGDVYSYAPDEDDAVEDPQLAQHLKHFGINISTLEKTEKTTGEMNLDLNMNYEWSRLQENDKELTRLFGPGYTGMENIGNSCYLASVMQSLFTVPEFAQRYFDASRAIFERSSGDPNADFYVQMAKLADGLLSGRYAVPSSDEKDERHNPIQDGIAPRSFKSLIGKGHAEFSTARQQDALEYLQYLLQLIEREEKKKGEKDSLPSIFTLEFEERVQCSQSNAVRYTNRKDNVLSLPIPTEKASNMEEVKQFKEKLEKLSDDEKRKEPVVRAKVSFSDCLSSLTETETVDDFYSSAINAKTTAFKTTKISKFPKYLIVQMRRFYVDTDWSVKKLDTLVDVPETIDLEPYRAHGPQANEQLLPESSSDAPAAPAFQADESIVAQLLSLGFQKNSIDRAVYHTKNAGVEQATDWLISHMEDMDFNEPLVISAPQKNQGPIMDEEKVAMLMSMGFDRGQSVKALTATDNNIERATEWIFSHMDDMNEAPAAAVQDEGRVEDGPAKYQLVSIISHMGTSTASGHYVAHIKKKGRWALFNDNKVGESADPPRDMGYIYLFQRQ</sequence>
<dbReference type="SUPFAM" id="SSF46934">
    <property type="entry name" value="UBA-like"/>
    <property type="match status" value="1"/>
</dbReference>
<keyword evidence="7 11" id="KW-0833">Ubl conjugation pathway</keyword>
<dbReference type="InterPro" id="IPR001607">
    <property type="entry name" value="Znf_UBP"/>
</dbReference>
<evidence type="ECO:0000259" key="17">
    <source>
        <dbReference type="PROSITE" id="PS50030"/>
    </source>
</evidence>
<evidence type="ECO:0000256" key="1">
    <source>
        <dbReference type="ARBA" id="ARBA00000707"/>
    </source>
</evidence>
<dbReference type="SMART" id="SM00290">
    <property type="entry name" value="ZnF_UBP"/>
    <property type="match status" value="1"/>
</dbReference>
<dbReference type="Pfam" id="PF00627">
    <property type="entry name" value="UBA"/>
    <property type="match status" value="2"/>
</dbReference>
<organism evidence="20 21">
    <name type="scientific">Planoprotostelium fungivorum</name>
    <dbReference type="NCBI Taxonomy" id="1890364"/>
    <lineage>
        <taxon>Eukaryota</taxon>
        <taxon>Amoebozoa</taxon>
        <taxon>Evosea</taxon>
        <taxon>Variosea</taxon>
        <taxon>Cavosteliida</taxon>
        <taxon>Cavosteliaceae</taxon>
        <taxon>Planoprotostelium</taxon>
    </lineage>
</organism>
<dbReference type="EMBL" id="MDYQ01000114">
    <property type="protein sequence ID" value="PRP81902.1"/>
    <property type="molecule type" value="Genomic_DNA"/>
</dbReference>
<dbReference type="GO" id="GO:0016579">
    <property type="term" value="P:protein deubiquitination"/>
    <property type="evidence" value="ECO:0007669"/>
    <property type="project" value="InterPro"/>
</dbReference>
<keyword evidence="3 11" id="KW-0645">Protease</keyword>
<evidence type="ECO:0000313" key="21">
    <source>
        <dbReference type="Proteomes" id="UP000241769"/>
    </source>
</evidence>